<keyword evidence="1" id="KW-0472">Membrane</keyword>
<dbReference type="Proteomes" id="UP000267500">
    <property type="component" value="Segment"/>
</dbReference>
<keyword evidence="1" id="KW-1133">Transmembrane helix</keyword>
<organism evidence="2 3">
    <name type="scientific">Acinetobacter phage vB_AbaM_B09_Aci01-1</name>
    <dbReference type="NCBI Taxonomy" id="2315466"/>
    <lineage>
        <taxon>Viruses</taxon>
        <taxon>Duplodnaviria</taxon>
        <taxon>Heunggongvirae</taxon>
        <taxon>Uroviricota</taxon>
        <taxon>Caudoviricetes</taxon>
        <taxon>Saclayvirus</taxon>
        <taxon>Saclayvirus Aci011</taxon>
    </lineage>
</organism>
<evidence type="ECO:0000256" key="1">
    <source>
        <dbReference type="SAM" id="Phobius"/>
    </source>
</evidence>
<keyword evidence="3" id="KW-1185">Reference proteome</keyword>
<name>A0A386KJ36_9CAUD</name>
<gene>
    <name evidence="2" type="ORF">Aci011_154</name>
</gene>
<feature type="transmembrane region" description="Helical" evidence="1">
    <location>
        <begin position="5"/>
        <end position="25"/>
    </location>
</feature>
<feature type="transmembrane region" description="Helical" evidence="1">
    <location>
        <begin position="31"/>
        <end position="51"/>
    </location>
</feature>
<reference evidence="2 3" key="1">
    <citation type="submission" date="2018-08" db="EMBL/GenBank/DDBJ databases">
        <title>Complete genome sequence of five Acinetobacter baumannii phages from Abidjan, Cote d'Ivoire.</title>
        <authorList>
            <person name="Essoh C."/>
            <person name="Vernadet J.-P."/>
            <person name="Vergnaud G."/>
            <person name="Resch G."/>
            <person name="Pourcel C."/>
        </authorList>
    </citation>
    <scope>NUCLEOTIDE SEQUENCE [LARGE SCALE GENOMIC DNA]</scope>
</reference>
<accession>A0A386KJ36</accession>
<proteinExistence type="predicted"/>
<dbReference type="EMBL" id="MH800198">
    <property type="protein sequence ID" value="AYD85658.1"/>
    <property type="molecule type" value="Genomic_DNA"/>
</dbReference>
<evidence type="ECO:0000313" key="3">
    <source>
        <dbReference type="Proteomes" id="UP000267500"/>
    </source>
</evidence>
<dbReference type="PROSITE" id="PS51257">
    <property type="entry name" value="PROKAR_LIPOPROTEIN"/>
    <property type="match status" value="1"/>
</dbReference>
<evidence type="ECO:0000313" key="2">
    <source>
        <dbReference type="EMBL" id="AYD85658.1"/>
    </source>
</evidence>
<protein>
    <submittedName>
        <fullName evidence="2">Uncharacterized protein</fullName>
    </submittedName>
</protein>
<keyword evidence="1" id="KW-0812">Transmembrane</keyword>
<sequence>MIKNILLSTAYIALYSFIMACLLHVESSMITVYAGVYMSMIMFTIVFINMARDQINLTVSQLCDWVCAKWN</sequence>